<evidence type="ECO:0000256" key="5">
    <source>
        <dbReference type="ARBA" id="ARBA00022857"/>
    </source>
</evidence>
<organism evidence="8 9">
    <name type="scientific">Actinomycetospora chibensis</name>
    <dbReference type="NCBI Taxonomy" id="663606"/>
    <lineage>
        <taxon>Bacteria</taxon>
        <taxon>Bacillati</taxon>
        <taxon>Actinomycetota</taxon>
        <taxon>Actinomycetes</taxon>
        <taxon>Pseudonocardiales</taxon>
        <taxon>Pseudonocardiaceae</taxon>
        <taxon>Actinomycetospora</taxon>
    </lineage>
</organism>
<evidence type="ECO:0000256" key="4">
    <source>
        <dbReference type="ARBA" id="ARBA00022827"/>
    </source>
</evidence>
<dbReference type="EC" id="1.14.13.-" evidence="8"/>
<evidence type="ECO:0000256" key="1">
    <source>
        <dbReference type="ARBA" id="ARBA00001974"/>
    </source>
</evidence>
<name>A0ABV9RR17_9PSEU</name>
<sequence>MTDTLVQSTRPDTAVRRVDALVVGAGLSGLYMLHRFRGLGLDAVVLEAGSDIGGTWFWNRYPGARCDVESMEYSYSFSPELEQEWDWSEKYPTQPEILRYVHHVADRFGLRDGVRLDTRVASAHFRDAEGRWTVTTESGERWDTEQLVMATGCLSTSKLPEIPGIDRFGGRTLHTAHWPHEGVDFTGRRVAVIGTGSSGIQAIPLIADEAADLTVFQRTANFSMPANNAPLSDEAQAQRKQNYREHRRAARESGFGVPVPEATRSALEVDPEERRAQYESTWGRNLVGLLTSYTDSIVDAAANETAADFVRDKIREIVDDPETAETLCPRDHPFGTKRPCLDSGYYATFNRGHVHLVDLKKTPLTEVTERGVRTTEREYEVDDLVFATGFDAMTGSLAAIDIRGRAGRALTDKWAGGPVSHLGLQVAGFPNLYTITGPGSPSVLSNMMVSIEQHVDFVADAVHHAHQRGDTVVESTEEAERAWTDHVREVGDYTLYPQADSWYMGANVPGKPRVFMAYIGGVGAYRQHCDQLAADGYPGFAFSAP</sequence>
<dbReference type="Proteomes" id="UP001595909">
    <property type="component" value="Unassembled WGS sequence"/>
</dbReference>
<keyword evidence="3" id="KW-0285">Flavoprotein</keyword>
<keyword evidence="9" id="KW-1185">Reference proteome</keyword>
<evidence type="ECO:0000256" key="6">
    <source>
        <dbReference type="ARBA" id="ARBA00023002"/>
    </source>
</evidence>
<accession>A0ABV9RR17</accession>
<dbReference type="PANTHER" id="PTHR43098:SF3">
    <property type="entry name" value="L-ORNITHINE N(5)-MONOOXYGENASE-RELATED"/>
    <property type="match status" value="1"/>
</dbReference>
<dbReference type="EMBL" id="JBHSIM010000068">
    <property type="protein sequence ID" value="MFC4836658.1"/>
    <property type="molecule type" value="Genomic_DNA"/>
</dbReference>
<evidence type="ECO:0000313" key="8">
    <source>
        <dbReference type="EMBL" id="MFC4836658.1"/>
    </source>
</evidence>
<dbReference type="PRINTS" id="PR00411">
    <property type="entry name" value="PNDRDTASEI"/>
</dbReference>
<evidence type="ECO:0000256" key="7">
    <source>
        <dbReference type="ARBA" id="ARBA00023033"/>
    </source>
</evidence>
<evidence type="ECO:0000313" key="9">
    <source>
        <dbReference type="Proteomes" id="UP001595909"/>
    </source>
</evidence>
<evidence type="ECO:0000256" key="2">
    <source>
        <dbReference type="ARBA" id="ARBA00010139"/>
    </source>
</evidence>
<keyword evidence="5" id="KW-0521">NADP</keyword>
<dbReference type="RefSeq" id="WP_274191196.1">
    <property type="nucleotide sequence ID" value="NZ_BAABHN010000068.1"/>
</dbReference>
<gene>
    <name evidence="8" type="ORF">ACFPEL_29940</name>
</gene>
<dbReference type="InterPro" id="IPR036188">
    <property type="entry name" value="FAD/NAD-bd_sf"/>
</dbReference>
<protein>
    <submittedName>
        <fullName evidence="8">Flavin-containing monooxygenase</fullName>
        <ecNumber evidence="8">1.14.13.-</ecNumber>
    </submittedName>
</protein>
<keyword evidence="4" id="KW-0274">FAD</keyword>
<dbReference type="SUPFAM" id="SSF51905">
    <property type="entry name" value="FAD/NAD(P)-binding domain"/>
    <property type="match status" value="2"/>
</dbReference>
<keyword evidence="6 8" id="KW-0560">Oxidoreductase</keyword>
<dbReference type="InterPro" id="IPR050775">
    <property type="entry name" value="FAD-binding_Monooxygenases"/>
</dbReference>
<reference evidence="9" key="1">
    <citation type="journal article" date="2019" name="Int. J. Syst. Evol. Microbiol.">
        <title>The Global Catalogue of Microorganisms (GCM) 10K type strain sequencing project: providing services to taxonomists for standard genome sequencing and annotation.</title>
        <authorList>
            <consortium name="The Broad Institute Genomics Platform"/>
            <consortium name="The Broad Institute Genome Sequencing Center for Infectious Disease"/>
            <person name="Wu L."/>
            <person name="Ma J."/>
        </authorList>
    </citation>
    <scope>NUCLEOTIDE SEQUENCE [LARGE SCALE GENOMIC DNA]</scope>
    <source>
        <strain evidence="9">CCUG 50347</strain>
    </source>
</reference>
<dbReference type="PANTHER" id="PTHR43098">
    <property type="entry name" value="L-ORNITHINE N(5)-MONOOXYGENASE-RELATED"/>
    <property type="match status" value="1"/>
</dbReference>
<comment type="similarity">
    <text evidence="2">Belongs to the FAD-binding monooxygenase family.</text>
</comment>
<proteinExistence type="inferred from homology"/>
<dbReference type="Pfam" id="PF13738">
    <property type="entry name" value="Pyr_redox_3"/>
    <property type="match status" value="1"/>
</dbReference>
<dbReference type="Gene3D" id="3.50.50.60">
    <property type="entry name" value="FAD/NAD(P)-binding domain"/>
    <property type="match status" value="2"/>
</dbReference>
<comment type="cofactor">
    <cofactor evidence="1">
        <name>FAD</name>
        <dbReference type="ChEBI" id="CHEBI:57692"/>
    </cofactor>
</comment>
<dbReference type="GO" id="GO:0004497">
    <property type="term" value="F:monooxygenase activity"/>
    <property type="evidence" value="ECO:0007669"/>
    <property type="project" value="UniProtKB-KW"/>
</dbReference>
<comment type="caution">
    <text evidence="8">The sequence shown here is derived from an EMBL/GenBank/DDBJ whole genome shotgun (WGS) entry which is preliminary data.</text>
</comment>
<keyword evidence="7 8" id="KW-0503">Monooxygenase</keyword>
<evidence type="ECO:0000256" key="3">
    <source>
        <dbReference type="ARBA" id="ARBA00022630"/>
    </source>
</evidence>